<dbReference type="EMBL" id="LWDF02000350">
    <property type="protein sequence ID" value="KAE8250122.1"/>
    <property type="molecule type" value="Genomic_DNA"/>
</dbReference>
<keyword evidence="2" id="KW-1185">Reference proteome</keyword>
<dbReference type="Proteomes" id="UP000077521">
    <property type="component" value="Unassembled WGS sequence"/>
</dbReference>
<dbReference type="AlphaFoldDB" id="A0A177T544"/>
<gene>
    <name evidence="1" type="ORF">A4X13_0g4939</name>
</gene>
<comment type="caution">
    <text evidence="1">The sequence shown here is derived from an EMBL/GenBank/DDBJ whole genome shotgun (WGS) entry which is preliminary data.</text>
</comment>
<name>A0A177T544_9BASI</name>
<protein>
    <submittedName>
        <fullName evidence="1">Uncharacterized protein</fullName>
    </submittedName>
</protein>
<reference evidence="1" key="1">
    <citation type="submission" date="2016-04" db="EMBL/GenBank/DDBJ databases">
        <authorList>
            <person name="Nguyen H.D."/>
            <person name="Samba Siva P."/>
            <person name="Cullis J."/>
            <person name="Levesque C.A."/>
            <person name="Hambleton S."/>
        </authorList>
    </citation>
    <scope>NUCLEOTIDE SEQUENCE</scope>
    <source>
        <strain evidence="1">DAOMC 236416</strain>
    </source>
</reference>
<reference evidence="1" key="2">
    <citation type="journal article" date="2019" name="IMA Fungus">
        <title>Genome sequencing and comparison of five Tilletia species to identify candidate genes for the detection of regulated species infecting wheat.</title>
        <authorList>
            <person name="Nguyen H.D.T."/>
            <person name="Sultana T."/>
            <person name="Kesanakurti P."/>
            <person name="Hambleton S."/>
        </authorList>
    </citation>
    <scope>NUCLEOTIDE SEQUENCE</scope>
    <source>
        <strain evidence="1">DAOMC 236416</strain>
    </source>
</reference>
<sequence>MFARSLEIWIWTKSQPPLLPSTSIRILGTQDIVRRSIPWRMSMDAETRTWTIPPLTSVPDELIPAQDSLHGAYMNSGRLSEGLARLHSTSLIFKQAAARNDKTSASSSETIARVLVATQEDLKQHLQSVQSKFETEVDDFRIRLEKEMNLAHAAMKERMANELKGITLAIGRKLEWTRSTIDATLCDAASSSHDGVMEAIEVLNACGTLLQRDINSTENNYMRSLAQIVMGNTWSAAL</sequence>
<proteinExistence type="predicted"/>
<organism evidence="1 2">
    <name type="scientific">Tilletia indica</name>
    <dbReference type="NCBI Taxonomy" id="43049"/>
    <lineage>
        <taxon>Eukaryota</taxon>
        <taxon>Fungi</taxon>
        <taxon>Dikarya</taxon>
        <taxon>Basidiomycota</taxon>
        <taxon>Ustilaginomycotina</taxon>
        <taxon>Exobasidiomycetes</taxon>
        <taxon>Tilletiales</taxon>
        <taxon>Tilletiaceae</taxon>
        <taxon>Tilletia</taxon>
    </lineage>
</organism>
<evidence type="ECO:0000313" key="1">
    <source>
        <dbReference type="EMBL" id="KAE8250122.1"/>
    </source>
</evidence>
<evidence type="ECO:0000313" key="2">
    <source>
        <dbReference type="Proteomes" id="UP000077521"/>
    </source>
</evidence>
<accession>A0A177T544</accession>